<name>A0AAV7YN05_9EUKA</name>
<sequence>MEIPKNKIQLVPKCVGKIELLNLKKEFSNCRGYRERLKKMLEIRIEEIEGLSSEYLTKGFLEQKEKKEGPQVIRIKRTCLDFMSLLTGVKRKNLERGLTAFFFRYYNLVNLRMYSRNWMVFGHPECSDDKSKKVKKKTKKHPKTRSTNKSQPTRSSLTKIHQKPISGESVKIAQPKKQDLLPRTKIKVEPIFKGVTTRKRTRSINNDQLDTQKEKKTSNRLHLDSQNKMEPLIFNQTPIENETQQFYEPEIFDQNLFNTTFGFCAYIDEYDYLLPICSDFDLCPFLKQPYFH</sequence>
<organism evidence="2 3">
    <name type="scientific">Anaeramoeba flamelloides</name>
    <dbReference type="NCBI Taxonomy" id="1746091"/>
    <lineage>
        <taxon>Eukaryota</taxon>
        <taxon>Metamonada</taxon>
        <taxon>Anaeramoebidae</taxon>
        <taxon>Anaeramoeba</taxon>
    </lineage>
</organism>
<comment type="caution">
    <text evidence="2">The sequence shown here is derived from an EMBL/GenBank/DDBJ whole genome shotgun (WGS) entry which is preliminary data.</text>
</comment>
<evidence type="ECO:0000313" key="3">
    <source>
        <dbReference type="Proteomes" id="UP001146793"/>
    </source>
</evidence>
<proteinExistence type="predicted"/>
<gene>
    <name evidence="2" type="ORF">M0812_02863</name>
</gene>
<dbReference type="AlphaFoldDB" id="A0AAV7YN05"/>
<accession>A0AAV7YN05</accession>
<dbReference type="Proteomes" id="UP001146793">
    <property type="component" value="Unassembled WGS sequence"/>
</dbReference>
<evidence type="ECO:0000313" key="2">
    <source>
        <dbReference type="EMBL" id="KAJ3431187.1"/>
    </source>
</evidence>
<feature type="compositionally biased region" description="Basic residues" evidence="1">
    <location>
        <begin position="132"/>
        <end position="146"/>
    </location>
</feature>
<reference evidence="2" key="1">
    <citation type="submission" date="2022-08" db="EMBL/GenBank/DDBJ databases">
        <title>Novel sulphate-reducing endosymbionts in the free-living metamonad Anaeramoeba.</title>
        <authorList>
            <person name="Jerlstrom-Hultqvist J."/>
            <person name="Cepicka I."/>
            <person name="Gallot-Lavallee L."/>
            <person name="Salas-Leiva D."/>
            <person name="Curtis B.A."/>
            <person name="Zahonova K."/>
            <person name="Pipaliya S."/>
            <person name="Dacks J."/>
            <person name="Roger A.J."/>
        </authorList>
    </citation>
    <scope>NUCLEOTIDE SEQUENCE</scope>
    <source>
        <strain evidence="2">Busselton2</strain>
    </source>
</reference>
<feature type="region of interest" description="Disordered" evidence="1">
    <location>
        <begin position="127"/>
        <end position="168"/>
    </location>
</feature>
<dbReference type="EMBL" id="JANTQA010000048">
    <property type="protein sequence ID" value="KAJ3431187.1"/>
    <property type="molecule type" value="Genomic_DNA"/>
</dbReference>
<feature type="compositionally biased region" description="Polar residues" evidence="1">
    <location>
        <begin position="147"/>
        <end position="159"/>
    </location>
</feature>
<evidence type="ECO:0000256" key="1">
    <source>
        <dbReference type="SAM" id="MobiDB-lite"/>
    </source>
</evidence>
<protein>
    <submittedName>
        <fullName evidence="2">Uncharacterized protein</fullName>
    </submittedName>
</protein>